<gene>
    <name evidence="3" type="ORF">B0H17DRAFT_1061089</name>
</gene>
<feature type="region of interest" description="Disordered" evidence="1">
    <location>
        <begin position="44"/>
        <end position="70"/>
    </location>
</feature>
<comment type="caution">
    <text evidence="3">The sequence shown here is derived from an EMBL/GenBank/DDBJ whole genome shotgun (WGS) entry which is preliminary data.</text>
</comment>
<feature type="region of interest" description="Disordered" evidence="1">
    <location>
        <begin position="116"/>
        <end position="146"/>
    </location>
</feature>
<proteinExistence type="predicted"/>
<keyword evidence="4" id="KW-1185">Reference proteome</keyword>
<evidence type="ECO:0000256" key="2">
    <source>
        <dbReference type="SAM" id="SignalP"/>
    </source>
</evidence>
<accession>A0AAD7DIT0</accession>
<feature type="signal peptide" evidence="2">
    <location>
        <begin position="1"/>
        <end position="18"/>
    </location>
</feature>
<name>A0AAD7DIT0_MYCRO</name>
<protein>
    <recommendedName>
        <fullName evidence="5">Secreted protein</fullName>
    </recommendedName>
</protein>
<evidence type="ECO:0000313" key="4">
    <source>
        <dbReference type="Proteomes" id="UP001221757"/>
    </source>
</evidence>
<feature type="compositionally biased region" description="Low complexity" evidence="1">
    <location>
        <begin position="44"/>
        <end position="57"/>
    </location>
</feature>
<keyword evidence="2" id="KW-0732">Signal</keyword>
<dbReference type="EMBL" id="JARKIE010000050">
    <property type="protein sequence ID" value="KAJ7692734.1"/>
    <property type="molecule type" value="Genomic_DNA"/>
</dbReference>
<feature type="chain" id="PRO_5042250420" description="Secreted protein" evidence="2">
    <location>
        <begin position="19"/>
        <end position="165"/>
    </location>
</feature>
<dbReference type="AlphaFoldDB" id="A0AAD7DIT0"/>
<sequence length="165" mass="18133">MLHIALPICAMLVRGISSWPACCSISRAGSQPLTPVYTSVQLASPSSTPSAASSQSRSPHKPSQAHPLLPIFKPMSRKPKHMLSSSLDIRSYLAFSLWFSCSFCYPVVDRYRPAVKGEYIPPGRPRSSSISSSEDDTTCRHSDNVQPSRRSTICTVSRCVMAYPR</sequence>
<organism evidence="3 4">
    <name type="scientific">Mycena rosella</name>
    <name type="common">Pink bonnet</name>
    <name type="synonym">Agaricus rosellus</name>
    <dbReference type="NCBI Taxonomy" id="1033263"/>
    <lineage>
        <taxon>Eukaryota</taxon>
        <taxon>Fungi</taxon>
        <taxon>Dikarya</taxon>
        <taxon>Basidiomycota</taxon>
        <taxon>Agaricomycotina</taxon>
        <taxon>Agaricomycetes</taxon>
        <taxon>Agaricomycetidae</taxon>
        <taxon>Agaricales</taxon>
        <taxon>Marasmiineae</taxon>
        <taxon>Mycenaceae</taxon>
        <taxon>Mycena</taxon>
    </lineage>
</organism>
<reference evidence="3" key="1">
    <citation type="submission" date="2023-03" db="EMBL/GenBank/DDBJ databases">
        <title>Massive genome expansion in bonnet fungi (Mycena s.s.) driven by repeated elements and novel gene families across ecological guilds.</title>
        <authorList>
            <consortium name="Lawrence Berkeley National Laboratory"/>
            <person name="Harder C.B."/>
            <person name="Miyauchi S."/>
            <person name="Viragh M."/>
            <person name="Kuo A."/>
            <person name="Thoen E."/>
            <person name="Andreopoulos B."/>
            <person name="Lu D."/>
            <person name="Skrede I."/>
            <person name="Drula E."/>
            <person name="Henrissat B."/>
            <person name="Morin E."/>
            <person name="Kohler A."/>
            <person name="Barry K."/>
            <person name="LaButti K."/>
            <person name="Morin E."/>
            <person name="Salamov A."/>
            <person name="Lipzen A."/>
            <person name="Mereny Z."/>
            <person name="Hegedus B."/>
            <person name="Baldrian P."/>
            <person name="Stursova M."/>
            <person name="Weitz H."/>
            <person name="Taylor A."/>
            <person name="Grigoriev I.V."/>
            <person name="Nagy L.G."/>
            <person name="Martin F."/>
            <person name="Kauserud H."/>
        </authorList>
    </citation>
    <scope>NUCLEOTIDE SEQUENCE</scope>
    <source>
        <strain evidence="3">CBHHK067</strain>
    </source>
</reference>
<evidence type="ECO:0000313" key="3">
    <source>
        <dbReference type="EMBL" id="KAJ7692734.1"/>
    </source>
</evidence>
<evidence type="ECO:0008006" key="5">
    <source>
        <dbReference type="Google" id="ProtNLM"/>
    </source>
</evidence>
<evidence type="ECO:0000256" key="1">
    <source>
        <dbReference type="SAM" id="MobiDB-lite"/>
    </source>
</evidence>
<dbReference type="Proteomes" id="UP001221757">
    <property type="component" value="Unassembled WGS sequence"/>
</dbReference>